<evidence type="ECO:0000256" key="1">
    <source>
        <dbReference type="SAM" id="MobiDB-lite"/>
    </source>
</evidence>
<comment type="caution">
    <text evidence="3">The sequence shown here is derived from an EMBL/GenBank/DDBJ whole genome shotgun (WGS) entry which is preliminary data.</text>
</comment>
<gene>
    <name evidence="3" type="ORF">FGO68_gene932</name>
</gene>
<dbReference type="GO" id="GO:0005634">
    <property type="term" value="C:nucleus"/>
    <property type="evidence" value="ECO:0007669"/>
    <property type="project" value="TreeGrafter"/>
</dbReference>
<organism evidence="3 4">
    <name type="scientific">Halteria grandinella</name>
    <dbReference type="NCBI Taxonomy" id="5974"/>
    <lineage>
        <taxon>Eukaryota</taxon>
        <taxon>Sar</taxon>
        <taxon>Alveolata</taxon>
        <taxon>Ciliophora</taxon>
        <taxon>Intramacronucleata</taxon>
        <taxon>Spirotrichea</taxon>
        <taxon>Stichotrichia</taxon>
        <taxon>Sporadotrichida</taxon>
        <taxon>Halteriidae</taxon>
        <taxon>Halteria</taxon>
    </lineage>
</organism>
<dbReference type="GO" id="GO:0005524">
    <property type="term" value="F:ATP binding"/>
    <property type="evidence" value="ECO:0007669"/>
    <property type="project" value="InterPro"/>
</dbReference>
<dbReference type="Gene3D" id="1.10.510.10">
    <property type="entry name" value="Transferase(Phosphotransferase) domain 1"/>
    <property type="match status" value="1"/>
</dbReference>
<dbReference type="OrthoDB" id="10264738at2759"/>
<feature type="domain" description="Protein kinase" evidence="2">
    <location>
        <begin position="37"/>
        <end position="385"/>
    </location>
</feature>
<dbReference type="InterPro" id="IPR000719">
    <property type="entry name" value="Prot_kinase_dom"/>
</dbReference>
<evidence type="ECO:0000313" key="4">
    <source>
        <dbReference type="Proteomes" id="UP000785679"/>
    </source>
</evidence>
<protein>
    <recommendedName>
        <fullName evidence="2">Protein kinase domain-containing protein</fullName>
    </recommendedName>
</protein>
<dbReference type="InterPro" id="IPR011009">
    <property type="entry name" value="Kinase-like_dom_sf"/>
</dbReference>
<name>A0A8J8SX03_HALGN</name>
<dbReference type="PANTHER" id="PTHR44167:SF24">
    <property type="entry name" value="SERINE_THREONINE-PROTEIN KINASE CHK2"/>
    <property type="match status" value="1"/>
</dbReference>
<dbReference type="Proteomes" id="UP000785679">
    <property type="component" value="Unassembled WGS sequence"/>
</dbReference>
<feature type="compositionally biased region" description="Polar residues" evidence="1">
    <location>
        <begin position="1"/>
        <end position="20"/>
    </location>
</feature>
<dbReference type="AlphaFoldDB" id="A0A8J8SX03"/>
<dbReference type="PROSITE" id="PS50011">
    <property type="entry name" value="PROTEIN_KINASE_DOM"/>
    <property type="match status" value="1"/>
</dbReference>
<accession>A0A8J8SX03</accession>
<keyword evidence="4" id="KW-1185">Reference proteome</keyword>
<dbReference type="EMBL" id="RRYP01018896">
    <property type="protein sequence ID" value="TNV73431.1"/>
    <property type="molecule type" value="Genomic_DNA"/>
</dbReference>
<proteinExistence type="predicted"/>
<reference evidence="3" key="1">
    <citation type="submission" date="2019-06" db="EMBL/GenBank/DDBJ databases">
        <authorList>
            <person name="Zheng W."/>
        </authorList>
    </citation>
    <scope>NUCLEOTIDE SEQUENCE</scope>
    <source>
        <strain evidence="3">QDHG01</strain>
    </source>
</reference>
<evidence type="ECO:0000313" key="3">
    <source>
        <dbReference type="EMBL" id="TNV73431.1"/>
    </source>
</evidence>
<dbReference type="SUPFAM" id="SSF56112">
    <property type="entry name" value="Protein kinase-like (PK-like)"/>
    <property type="match status" value="1"/>
</dbReference>
<dbReference type="Pfam" id="PF00069">
    <property type="entry name" value="Pkinase"/>
    <property type="match status" value="1"/>
</dbReference>
<sequence>MKQQQQVQPQNERKSITQPPLSDDERAIYGNRQPKGFKKLSILGRGGCALVWLAIDETSQAQVALKQFPKLSNGQPNANLESGYRELQINKGYFNAGGQMSDKFSSHPGIQVLCRFLDSYEDKQDLWLVFELCGKPLSKQLYEVKGEFFKGERIYSVVHDDALFLRFEESNCKLFKILIERLAQALQLLQVSGNVHSDLKSENIMLINKDDGEIEFKIIDLGSGFPFAKINDYLETTTPEYLPPEILEFIEQKQSLSSQGQQLDITKRIHSWSLDVWSMGAILLETVIGFPLWLSYKGRILKSTVSSTVQQGLFAVQGRIPKKIILKQQAFLKSIRPTLRKSFPKELCLGGLNQNEQFIDLLSGMMDINPFNRLSPNQILSHPFLKYD</sequence>
<feature type="region of interest" description="Disordered" evidence="1">
    <location>
        <begin position="1"/>
        <end position="28"/>
    </location>
</feature>
<dbReference type="Gene3D" id="3.30.200.20">
    <property type="entry name" value="Phosphorylase Kinase, domain 1"/>
    <property type="match status" value="1"/>
</dbReference>
<dbReference type="GO" id="GO:0044773">
    <property type="term" value="P:mitotic DNA damage checkpoint signaling"/>
    <property type="evidence" value="ECO:0007669"/>
    <property type="project" value="TreeGrafter"/>
</dbReference>
<evidence type="ECO:0000259" key="2">
    <source>
        <dbReference type="PROSITE" id="PS50011"/>
    </source>
</evidence>
<dbReference type="SMART" id="SM00220">
    <property type="entry name" value="S_TKc"/>
    <property type="match status" value="1"/>
</dbReference>
<dbReference type="PANTHER" id="PTHR44167">
    <property type="entry name" value="OVARIAN-SPECIFIC SERINE/THREONINE-PROTEIN KINASE LOK-RELATED"/>
    <property type="match status" value="1"/>
</dbReference>
<dbReference type="GO" id="GO:0005737">
    <property type="term" value="C:cytoplasm"/>
    <property type="evidence" value="ECO:0007669"/>
    <property type="project" value="TreeGrafter"/>
</dbReference>
<dbReference type="GO" id="GO:0004674">
    <property type="term" value="F:protein serine/threonine kinase activity"/>
    <property type="evidence" value="ECO:0007669"/>
    <property type="project" value="TreeGrafter"/>
</dbReference>